<dbReference type="Proteomes" id="UP000015103">
    <property type="component" value="Unassembled WGS sequence"/>
</dbReference>
<feature type="compositionally biased region" description="Polar residues" evidence="1">
    <location>
        <begin position="114"/>
        <end position="134"/>
    </location>
</feature>
<dbReference type="AlphaFoldDB" id="T1HWP4"/>
<protein>
    <submittedName>
        <fullName evidence="2">Uncharacterized protein</fullName>
    </submittedName>
</protein>
<organism evidence="2 3">
    <name type="scientific">Rhodnius prolixus</name>
    <name type="common">Triatomid bug</name>
    <dbReference type="NCBI Taxonomy" id="13249"/>
    <lineage>
        <taxon>Eukaryota</taxon>
        <taxon>Metazoa</taxon>
        <taxon>Ecdysozoa</taxon>
        <taxon>Arthropoda</taxon>
        <taxon>Hexapoda</taxon>
        <taxon>Insecta</taxon>
        <taxon>Pterygota</taxon>
        <taxon>Neoptera</taxon>
        <taxon>Paraneoptera</taxon>
        <taxon>Hemiptera</taxon>
        <taxon>Heteroptera</taxon>
        <taxon>Panheteroptera</taxon>
        <taxon>Cimicomorpha</taxon>
        <taxon>Reduviidae</taxon>
        <taxon>Triatominae</taxon>
        <taxon>Rhodnius</taxon>
    </lineage>
</organism>
<feature type="region of interest" description="Disordered" evidence="1">
    <location>
        <begin position="1"/>
        <end position="68"/>
    </location>
</feature>
<feature type="compositionally biased region" description="Low complexity" evidence="1">
    <location>
        <begin position="1"/>
        <end position="17"/>
    </location>
</feature>
<dbReference type="HOGENOM" id="CLU_1901533_0_0_1"/>
<evidence type="ECO:0000256" key="1">
    <source>
        <dbReference type="SAM" id="MobiDB-lite"/>
    </source>
</evidence>
<name>T1HWP4_RHOPR</name>
<feature type="compositionally biased region" description="Basic residues" evidence="1">
    <location>
        <begin position="103"/>
        <end position="113"/>
    </location>
</feature>
<sequence length="134" mass="14997">MEAFPQPITPITQSQQPYGPATPDSRTPVPVTSGKRGRKSLQWIKENQAKTAAKKRKSESALGETDVKKFRIDIKEDSLDEEVDAPIHIIEKIKEEPESVQKKMAKNKPRKNSNKGNSSLMSPLQTESEVNLTK</sequence>
<evidence type="ECO:0000313" key="3">
    <source>
        <dbReference type="Proteomes" id="UP000015103"/>
    </source>
</evidence>
<reference evidence="2" key="1">
    <citation type="submission" date="2015-05" db="UniProtKB">
        <authorList>
            <consortium name="EnsemblMetazoa"/>
        </authorList>
    </citation>
    <scope>IDENTIFICATION</scope>
</reference>
<dbReference type="VEuPathDB" id="VectorBase:RPRC008464"/>
<proteinExistence type="predicted"/>
<dbReference type="InParanoid" id="T1HWP4"/>
<evidence type="ECO:0000313" key="2">
    <source>
        <dbReference type="EnsemblMetazoa" id="RPRC008464-PA"/>
    </source>
</evidence>
<accession>T1HWP4</accession>
<keyword evidence="3" id="KW-1185">Reference proteome</keyword>
<dbReference type="EMBL" id="ACPB03016239">
    <property type="status" value="NOT_ANNOTATED_CDS"/>
    <property type="molecule type" value="Genomic_DNA"/>
</dbReference>
<dbReference type="EnsemblMetazoa" id="RPRC008464-RA">
    <property type="protein sequence ID" value="RPRC008464-PA"/>
    <property type="gene ID" value="RPRC008464"/>
</dbReference>
<feature type="region of interest" description="Disordered" evidence="1">
    <location>
        <begin position="94"/>
        <end position="134"/>
    </location>
</feature>